<feature type="non-terminal residue" evidence="2">
    <location>
        <position position="279"/>
    </location>
</feature>
<feature type="region of interest" description="Disordered" evidence="1">
    <location>
        <begin position="1"/>
        <end position="69"/>
    </location>
</feature>
<reference evidence="3" key="1">
    <citation type="submission" date="2020-01" db="EMBL/GenBank/DDBJ databases">
        <title>Draft genome sequence of the Termite Coptotermes fromosanus.</title>
        <authorList>
            <person name="Itakura S."/>
            <person name="Yosikawa Y."/>
            <person name="Umezawa K."/>
        </authorList>
    </citation>
    <scope>NUCLEOTIDE SEQUENCE [LARGE SCALE GENOMIC DNA]</scope>
</reference>
<accession>A0A6L2PW64</accession>
<evidence type="ECO:0000313" key="3">
    <source>
        <dbReference type="Proteomes" id="UP000502823"/>
    </source>
</evidence>
<name>A0A6L2PW64_COPFO</name>
<proteinExistence type="predicted"/>
<gene>
    <name evidence="2" type="ORF">Cfor_07523</name>
</gene>
<protein>
    <submittedName>
        <fullName evidence="2">Uncharacterized protein</fullName>
    </submittedName>
</protein>
<evidence type="ECO:0000256" key="1">
    <source>
        <dbReference type="SAM" id="MobiDB-lite"/>
    </source>
</evidence>
<dbReference type="AlphaFoldDB" id="A0A6L2PW64"/>
<dbReference type="OrthoDB" id="10496694at2759"/>
<sequence>MHVVGGVTLTHQEEQSRPQDPPPPEQQRNNACISNSSTSDEVQLDGNGNNGSNQDVEETEEDAKDSKKGNCEEFNVEGHQQERASEVCQCIRPFIDTHPMDRSERLEDLQMFHAEDEDLGCQNDKGNTNFESWSNTNVRKKDATTFFPAGQYLRDRVNTCDDKAKELCTIDNNGVMDDLCGDGDRCSKRVYESNASIHNHENIRGVAEVVTNSKCKTHYRMIKTSEWQESYSGNELIVVNCGDGGVCNVLRQGHQEHLHLKWHLQQQVSPRDWISLCNL</sequence>
<comment type="caution">
    <text evidence="2">The sequence shown here is derived from an EMBL/GenBank/DDBJ whole genome shotgun (WGS) entry which is preliminary data.</text>
</comment>
<keyword evidence="3" id="KW-1185">Reference proteome</keyword>
<dbReference type="InParanoid" id="A0A6L2PW64"/>
<feature type="compositionally biased region" description="Polar residues" evidence="1">
    <location>
        <begin position="28"/>
        <end position="54"/>
    </location>
</feature>
<dbReference type="EMBL" id="BLKM01011693">
    <property type="protein sequence ID" value="GFG33977.1"/>
    <property type="molecule type" value="Genomic_DNA"/>
</dbReference>
<dbReference type="Proteomes" id="UP000502823">
    <property type="component" value="Unassembled WGS sequence"/>
</dbReference>
<organism evidence="2 3">
    <name type="scientific">Coptotermes formosanus</name>
    <name type="common">Formosan subterranean termite</name>
    <dbReference type="NCBI Taxonomy" id="36987"/>
    <lineage>
        <taxon>Eukaryota</taxon>
        <taxon>Metazoa</taxon>
        <taxon>Ecdysozoa</taxon>
        <taxon>Arthropoda</taxon>
        <taxon>Hexapoda</taxon>
        <taxon>Insecta</taxon>
        <taxon>Pterygota</taxon>
        <taxon>Neoptera</taxon>
        <taxon>Polyneoptera</taxon>
        <taxon>Dictyoptera</taxon>
        <taxon>Blattodea</taxon>
        <taxon>Blattoidea</taxon>
        <taxon>Termitoidae</taxon>
        <taxon>Rhinotermitidae</taxon>
        <taxon>Coptotermes</taxon>
    </lineage>
</organism>
<evidence type="ECO:0000313" key="2">
    <source>
        <dbReference type="EMBL" id="GFG33977.1"/>
    </source>
</evidence>